<evidence type="ECO:0000313" key="2">
    <source>
        <dbReference type="Proteomes" id="UP001146351"/>
    </source>
</evidence>
<sequence length="248" mass="27939">MTDFTETNRQYFDQLATAYKDRFADAIKTVTEQTLSHRTWISDRWTDTEAGRGQGIRMLEYACGPGMISMALAPFLTNVVGVDVSENMVDEFNRNAAVMGLSDKVTGHKADLLAESVSTDFSGPTFSNFDLLTVSMALHHFEHPDRALQQLTKRLKSNGVCFIIDLVPEEGHHGHSHHHGHGEHEHPFGEAAKTVKTHGFSREDMQRLFEGVGLNVQFEYEIVSEPFVFHKDEQSFHKTVFMARAQLG</sequence>
<dbReference type="Gene3D" id="3.40.50.150">
    <property type="entry name" value="Vaccinia Virus protein VP39"/>
    <property type="match status" value="1"/>
</dbReference>
<dbReference type="AlphaFoldDB" id="A0A9W9HSD8"/>
<dbReference type="OrthoDB" id="66144at2759"/>
<protein>
    <recommendedName>
        <fullName evidence="3">Methyltransferase domain-containing protein</fullName>
    </recommendedName>
</protein>
<reference evidence="1" key="1">
    <citation type="submission" date="2022-11" db="EMBL/GenBank/DDBJ databases">
        <authorList>
            <person name="Petersen C."/>
        </authorList>
    </citation>
    <scope>NUCLEOTIDE SEQUENCE</scope>
    <source>
        <strain evidence="1">IBT 21917</strain>
    </source>
</reference>
<dbReference type="CDD" id="cd02440">
    <property type="entry name" value="AdoMet_MTases"/>
    <property type="match status" value="1"/>
</dbReference>
<reference evidence="1" key="2">
    <citation type="journal article" date="2023" name="IMA Fungus">
        <title>Comparative genomic study of the Penicillium genus elucidates a diverse pangenome and 15 lateral gene transfer events.</title>
        <authorList>
            <person name="Petersen C."/>
            <person name="Sorensen T."/>
            <person name="Nielsen M.R."/>
            <person name="Sondergaard T.E."/>
            <person name="Sorensen J.L."/>
            <person name="Fitzpatrick D.A."/>
            <person name="Frisvad J.C."/>
            <person name="Nielsen K.L."/>
        </authorList>
    </citation>
    <scope>NUCLEOTIDE SEQUENCE</scope>
    <source>
        <strain evidence="1">IBT 21917</strain>
    </source>
</reference>
<dbReference type="Pfam" id="PF13489">
    <property type="entry name" value="Methyltransf_23"/>
    <property type="match status" value="1"/>
</dbReference>
<keyword evidence="2" id="KW-1185">Reference proteome</keyword>
<gene>
    <name evidence="1" type="ORF">N7492_009120</name>
</gene>
<dbReference type="Proteomes" id="UP001146351">
    <property type="component" value="Unassembled WGS sequence"/>
</dbReference>
<proteinExistence type="predicted"/>
<organism evidence="1 2">
    <name type="scientific">Penicillium capsulatum</name>
    <dbReference type="NCBI Taxonomy" id="69766"/>
    <lineage>
        <taxon>Eukaryota</taxon>
        <taxon>Fungi</taxon>
        <taxon>Dikarya</taxon>
        <taxon>Ascomycota</taxon>
        <taxon>Pezizomycotina</taxon>
        <taxon>Eurotiomycetes</taxon>
        <taxon>Eurotiomycetidae</taxon>
        <taxon>Eurotiales</taxon>
        <taxon>Aspergillaceae</taxon>
        <taxon>Penicillium</taxon>
    </lineage>
</organism>
<comment type="caution">
    <text evidence="1">The sequence shown here is derived from an EMBL/GenBank/DDBJ whole genome shotgun (WGS) entry which is preliminary data.</text>
</comment>
<name>A0A9W9HSD8_9EURO</name>
<evidence type="ECO:0000313" key="1">
    <source>
        <dbReference type="EMBL" id="KAJ5156317.1"/>
    </source>
</evidence>
<dbReference type="PANTHER" id="PTHR43861">
    <property type="entry name" value="TRANS-ACONITATE 2-METHYLTRANSFERASE-RELATED"/>
    <property type="match status" value="1"/>
</dbReference>
<evidence type="ECO:0008006" key="3">
    <source>
        <dbReference type="Google" id="ProtNLM"/>
    </source>
</evidence>
<dbReference type="InterPro" id="IPR029063">
    <property type="entry name" value="SAM-dependent_MTases_sf"/>
</dbReference>
<dbReference type="EMBL" id="JAPQKO010000006">
    <property type="protein sequence ID" value="KAJ5156317.1"/>
    <property type="molecule type" value="Genomic_DNA"/>
</dbReference>
<accession>A0A9W9HSD8</accession>
<dbReference type="SUPFAM" id="SSF53335">
    <property type="entry name" value="S-adenosyl-L-methionine-dependent methyltransferases"/>
    <property type="match status" value="1"/>
</dbReference>